<protein>
    <recommendedName>
        <fullName evidence="10">rRNA adenine N(6)-methyltransferase</fullName>
        <ecNumber evidence="10">2.1.1.-</ecNumber>
    </recommendedName>
</protein>
<feature type="compositionally biased region" description="Acidic residues" evidence="11">
    <location>
        <begin position="318"/>
        <end position="327"/>
    </location>
</feature>
<evidence type="ECO:0000256" key="9">
    <source>
        <dbReference type="PROSITE-ProRule" id="PRU01026"/>
    </source>
</evidence>
<organism evidence="13 14">
    <name type="scientific">Parachaetomium inaequale</name>
    <dbReference type="NCBI Taxonomy" id="2588326"/>
    <lineage>
        <taxon>Eukaryota</taxon>
        <taxon>Fungi</taxon>
        <taxon>Dikarya</taxon>
        <taxon>Ascomycota</taxon>
        <taxon>Pezizomycotina</taxon>
        <taxon>Sordariomycetes</taxon>
        <taxon>Sordariomycetidae</taxon>
        <taxon>Sordariales</taxon>
        <taxon>Chaetomiaceae</taxon>
        <taxon>Parachaetomium</taxon>
    </lineage>
</organism>
<keyword evidence="5 9" id="KW-0949">S-adenosyl-L-methionine</keyword>
<evidence type="ECO:0000256" key="7">
    <source>
        <dbReference type="ARBA" id="ARBA00049478"/>
    </source>
</evidence>
<dbReference type="Gene3D" id="1.10.8.480">
    <property type="match status" value="1"/>
</dbReference>
<feature type="region of interest" description="Disordered" evidence="11">
    <location>
        <begin position="1"/>
        <end position="29"/>
    </location>
</feature>
<dbReference type="InterPro" id="IPR020598">
    <property type="entry name" value="rRNA_Ade_methylase_Trfase_N"/>
</dbReference>
<evidence type="ECO:0000256" key="10">
    <source>
        <dbReference type="RuleBase" id="RU362106"/>
    </source>
</evidence>
<keyword evidence="4 9" id="KW-0808">Transferase</keyword>
<dbReference type="PROSITE" id="PS51689">
    <property type="entry name" value="SAM_RNA_A_N6_MT"/>
    <property type="match status" value="1"/>
</dbReference>
<feature type="binding site" evidence="9">
    <location>
        <position position="136"/>
    </location>
    <ligand>
        <name>S-adenosyl-L-methionine</name>
        <dbReference type="ChEBI" id="CHEBI:59789"/>
    </ligand>
</feature>
<evidence type="ECO:0000256" key="5">
    <source>
        <dbReference type="ARBA" id="ARBA00022691"/>
    </source>
</evidence>
<dbReference type="EC" id="2.1.1.-" evidence="10"/>
<dbReference type="Gene3D" id="3.40.50.150">
    <property type="entry name" value="Vaccinia Virus protein VP39"/>
    <property type="match status" value="1"/>
</dbReference>
<dbReference type="Proteomes" id="UP001303115">
    <property type="component" value="Unassembled WGS sequence"/>
</dbReference>
<keyword evidence="3 9" id="KW-0489">Methyltransferase</keyword>
<reference evidence="14" key="1">
    <citation type="journal article" date="2023" name="Mol. Phylogenet. Evol.">
        <title>Genome-scale phylogeny and comparative genomics of the fungal order Sordariales.</title>
        <authorList>
            <person name="Hensen N."/>
            <person name="Bonometti L."/>
            <person name="Westerberg I."/>
            <person name="Brannstrom I.O."/>
            <person name="Guillou S."/>
            <person name="Cros-Aarteil S."/>
            <person name="Calhoun S."/>
            <person name="Haridas S."/>
            <person name="Kuo A."/>
            <person name="Mondo S."/>
            <person name="Pangilinan J."/>
            <person name="Riley R."/>
            <person name="LaButti K."/>
            <person name="Andreopoulos B."/>
            <person name="Lipzen A."/>
            <person name="Chen C."/>
            <person name="Yan M."/>
            <person name="Daum C."/>
            <person name="Ng V."/>
            <person name="Clum A."/>
            <person name="Steindorff A."/>
            <person name="Ohm R.A."/>
            <person name="Martin F."/>
            <person name="Silar P."/>
            <person name="Natvig D.O."/>
            <person name="Lalanne C."/>
            <person name="Gautier V."/>
            <person name="Ament-Velasquez S.L."/>
            <person name="Kruys A."/>
            <person name="Hutchinson M.I."/>
            <person name="Powell A.J."/>
            <person name="Barry K."/>
            <person name="Miller A.N."/>
            <person name="Grigoriev I.V."/>
            <person name="Debuchy R."/>
            <person name="Gladieux P."/>
            <person name="Hiltunen Thoren M."/>
            <person name="Johannesson H."/>
        </authorList>
    </citation>
    <scope>NUCLEOTIDE SEQUENCE [LARGE SCALE GENOMIC DNA]</scope>
    <source>
        <strain evidence="14">CBS 284.82</strain>
    </source>
</reference>
<name>A0AAN6PHT9_9PEZI</name>
<proteinExistence type="inferred from homology"/>
<dbReference type="InterPro" id="IPR001737">
    <property type="entry name" value="KsgA/Erm"/>
</dbReference>
<feature type="region of interest" description="Disordered" evidence="11">
    <location>
        <begin position="287"/>
        <end position="327"/>
    </location>
</feature>
<dbReference type="PANTHER" id="PTHR11727">
    <property type="entry name" value="DIMETHYLADENOSINE TRANSFERASE"/>
    <property type="match status" value="1"/>
</dbReference>
<feature type="domain" description="Ribosomal RNA adenine methylase transferase N-terminal" evidence="12">
    <location>
        <begin position="51"/>
        <end position="221"/>
    </location>
</feature>
<dbReference type="GO" id="GO:0005730">
    <property type="term" value="C:nucleolus"/>
    <property type="evidence" value="ECO:0007669"/>
    <property type="project" value="TreeGrafter"/>
</dbReference>
<comment type="function">
    <text evidence="1">Specifically dimethylates two adjacent adenosines in the loop of a conserved hairpin near the 3'-end of 18S rRNA in the 40S particle.</text>
</comment>
<dbReference type="PROSITE" id="PS01131">
    <property type="entry name" value="RRNA_A_DIMETH"/>
    <property type="match status" value="1"/>
</dbReference>
<evidence type="ECO:0000256" key="3">
    <source>
        <dbReference type="ARBA" id="ARBA00022603"/>
    </source>
</evidence>
<feature type="compositionally biased region" description="Acidic residues" evidence="11">
    <location>
        <begin position="288"/>
        <end position="311"/>
    </location>
</feature>
<evidence type="ECO:0000256" key="11">
    <source>
        <dbReference type="SAM" id="MobiDB-lite"/>
    </source>
</evidence>
<evidence type="ECO:0000313" key="13">
    <source>
        <dbReference type="EMBL" id="KAK4040290.1"/>
    </source>
</evidence>
<evidence type="ECO:0000259" key="12">
    <source>
        <dbReference type="SMART" id="SM00650"/>
    </source>
</evidence>
<evidence type="ECO:0000256" key="4">
    <source>
        <dbReference type="ARBA" id="ARBA00022679"/>
    </source>
</evidence>
<feature type="binding site" evidence="9">
    <location>
        <position position="120"/>
    </location>
    <ligand>
        <name>S-adenosyl-L-methionine</name>
        <dbReference type="ChEBI" id="CHEBI:59789"/>
    </ligand>
</feature>
<evidence type="ECO:0000256" key="6">
    <source>
        <dbReference type="ARBA" id="ARBA00022884"/>
    </source>
</evidence>
<feature type="binding site" evidence="9">
    <location>
        <position position="46"/>
    </location>
    <ligand>
        <name>S-adenosyl-L-methionine</name>
        <dbReference type="ChEBI" id="CHEBI:59789"/>
    </ligand>
</feature>
<accession>A0AAN6PHT9</accession>
<dbReference type="FunFam" id="3.40.50.150:FF:000007">
    <property type="entry name" value="rRNA adenine N(6)-methyltransferase"/>
    <property type="match status" value="1"/>
</dbReference>
<evidence type="ECO:0000256" key="8">
    <source>
        <dbReference type="ARBA" id="ARBA00061109"/>
    </source>
</evidence>
<dbReference type="AlphaFoldDB" id="A0AAN6PHT9"/>
<comment type="similarity">
    <text evidence="8 9 10">Belongs to the class I-like SAM-binding methyltransferase superfamily. rRNA adenine N(6)-methyltransferase family.</text>
</comment>
<keyword evidence="2 10" id="KW-0698">rRNA processing</keyword>
<keyword evidence="14" id="KW-1185">Reference proteome</keyword>
<dbReference type="InterPro" id="IPR020596">
    <property type="entry name" value="rRNA_Ade_Mease_Trfase_CS"/>
</dbReference>
<dbReference type="NCBIfam" id="TIGR00755">
    <property type="entry name" value="ksgA"/>
    <property type="match status" value="1"/>
</dbReference>
<evidence type="ECO:0000256" key="2">
    <source>
        <dbReference type="ARBA" id="ARBA00022552"/>
    </source>
</evidence>
<dbReference type="CDD" id="cd02440">
    <property type="entry name" value="AdoMet_MTases"/>
    <property type="match status" value="1"/>
</dbReference>
<feature type="binding site" evidence="9">
    <location>
        <position position="44"/>
    </location>
    <ligand>
        <name>S-adenosyl-L-methionine</name>
        <dbReference type="ChEBI" id="CHEBI:59789"/>
    </ligand>
</feature>
<comment type="catalytic activity">
    <reaction evidence="7">
        <text>adenosine(1779)/adenosine(1780) in 18S rRNA + 4 S-adenosyl-L-methionine = N(6)-dimethyladenosine(1779)/N(6)-dimethyladenosine(1780) in 18S rRNA + 4 S-adenosyl-L-homocysteine + 4 H(+)</text>
        <dbReference type="Rhea" id="RHEA:42780"/>
        <dbReference type="Rhea" id="RHEA-COMP:10234"/>
        <dbReference type="Rhea" id="RHEA-COMP:10236"/>
        <dbReference type="ChEBI" id="CHEBI:15378"/>
        <dbReference type="ChEBI" id="CHEBI:57856"/>
        <dbReference type="ChEBI" id="CHEBI:59789"/>
        <dbReference type="ChEBI" id="CHEBI:74411"/>
        <dbReference type="ChEBI" id="CHEBI:74493"/>
        <dbReference type="EC" id="2.1.1.183"/>
    </reaction>
</comment>
<feature type="binding site" evidence="9">
    <location>
        <position position="71"/>
    </location>
    <ligand>
        <name>S-adenosyl-L-methionine</name>
        <dbReference type="ChEBI" id="CHEBI:59789"/>
    </ligand>
</feature>
<dbReference type="GO" id="GO:0003723">
    <property type="term" value="F:RNA binding"/>
    <property type="evidence" value="ECO:0007669"/>
    <property type="project" value="UniProtKB-UniRule"/>
</dbReference>
<sequence>MPKAAKQKRAGPGSGPYDRKASKGAGSASSNTNIFRFDKDFGQHILKNPGISDAIVDKAFLKPTDVVVEVGPGTGNITVRALEKAKKVIAIELDPRMGAEVTKRVQGTPLAKKLDVILGDVIKMPEMPPCDALISNTPYQISSPLIFKMLAMPNPPRVAVLMFQREFAKRLVARPGDALYSRLSVNVNFWATCKHIMKVGKQNFKPPPKVESDVVRIEPLLGSARPNVAFEEFDGLLRIAFNRKNKTLRAGFSVKEVLALCERNYKVYCSLHNIPIDESLADATATAADDDDMDVDMDDNAADKDDDDDHEEVAADNGMDEDEDDEDMPTFFKELKDADAAKEAAKTPSRNPKSKVALVVKTKVAKVLAGTALGEKRARQCDQNDFLKLLLAFHEEGIHFS</sequence>
<dbReference type="PANTHER" id="PTHR11727:SF7">
    <property type="entry name" value="DIMETHYLADENOSINE TRANSFERASE-RELATED"/>
    <property type="match status" value="1"/>
</dbReference>
<evidence type="ECO:0000256" key="1">
    <source>
        <dbReference type="ARBA" id="ARBA00002977"/>
    </source>
</evidence>
<feature type="binding site" evidence="9">
    <location>
        <position position="92"/>
    </location>
    <ligand>
        <name>S-adenosyl-L-methionine</name>
        <dbReference type="ChEBI" id="CHEBI:59789"/>
    </ligand>
</feature>
<dbReference type="EMBL" id="MU854380">
    <property type="protein sequence ID" value="KAK4040290.1"/>
    <property type="molecule type" value="Genomic_DNA"/>
</dbReference>
<dbReference type="InterPro" id="IPR011530">
    <property type="entry name" value="rRNA_adenine_dimethylase"/>
</dbReference>
<dbReference type="Pfam" id="PF00398">
    <property type="entry name" value="RrnaAD"/>
    <property type="match status" value="1"/>
</dbReference>
<dbReference type="SMART" id="SM00650">
    <property type="entry name" value="rADc"/>
    <property type="match status" value="1"/>
</dbReference>
<evidence type="ECO:0000313" key="14">
    <source>
        <dbReference type="Proteomes" id="UP001303115"/>
    </source>
</evidence>
<comment type="caution">
    <text evidence="13">The sequence shown here is derived from an EMBL/GenBank/DDBJ whole genome shotgun (WGS) entry which is preliminary data.</text>
</comment>
<keyword evidence="6 9" id="KW-0694">RNA-binding</keyword>
<dbReference type="SUPFAM" id="SSF53335">
    <property type="entry name" value="S-adenosyl-L-methionine-dependent methyltransferases"/>
    <property type="match status" value="1"/>
</dbReference>
<dbReference type="GO" id="GO:0052909">
    <property type="term" value="F:18S rRNA (adenine(1779)-N(6)/adenine(1780)-N(6))-dimethyltransferase activity"/>
    <property type="evidence" value="ECO:0007669"/>
    <property type="project" value="UniProtKB-EC"/>
</dbReference>
<gene>
    <name evidence="13" type="ORF">C8A01DRAFT_35712</name>
</gene>
<dbReference type="InterPro" id="IPR029063">
    <property type="entry name" value="SAM-dependent_MTases_sf"/>
</dbReference>